<evidence type="ECO:0000256" key="1">
    <source>
        <dbReference type="SAM" id="MobiDB-lite"/>
    </source>
</evidence>
<protein>
    <submittedName>
        <fullName evidence="3">DUF2169 domain-containing protein</fullName>
    </submittedName>
</protein>
<accession>A0A4U1IJP8</accession>
<reference evidence="3 4" key="1">
    <citation type="submission" date="2019-04" db="EMBL/GenBank/DDBJ databases">
        <authorList>
            <person name="Li Y."/>
            <person name="Wang J."/>
        </authorList>
    </citation>
    <scope>NUCLEOTIDE SEQUENCE [LARGE SCALE GENOMIC DNA]</scope>
    <source>
        <strain evidence="3 4">DSM 14668</strain>
    </source>
</reference>
<feature type="domain" description="DUF2169" evidence="2">
    <location>
        <begin position="27"/>
        <end position="281"/>
    </location>
</feature>
<evidence type="ECO:0000313" key="3">
    <source>
        <dbReference type="EMBL" id="TKC94134.1"/>
    </source>
</evidence>
<dbReference type="AlphaFoldDB" id="A0A4U1IJP8"/>
<gene>
    <name evidence="3" type="ORF">E8A74_48605</name>
</gene>
<dbReference type="EMBL" id="SSMQ01000112">
    <property type="protein sequence ID" value="TKC94134.1"/>
    <property type="molecule type" value="Genomic_DNA"/>
</dbReference>
<dbReference type="Proteomes" id="UP000309215">
    <property type="component" value="Unassembled WGS sequence"/>
</dbReference>
<comment type="caution">
    <text evidence="3">The sequence shown here is derived from an EMBL/GenBank/DDBJ whole genome shotgun (WGS) entry which is preliminary data.</text>
</comment>
<dbReference type="Pfam" id="PF09937">
    <property type="entry name" value="DUF2169"/>
    <property type="match status" value="1"/>
</dbReference>
<dbReference type="OrthoDB" id="5290767at2"/>
<evidence type="ECO:0000313" key="4">
    <source>
        <dbReference type="Proteomes" id="UP000309215"/>
    </source>
</evidence>
<organism evidence="3 4">
    <name type="scientific">Polyangium fumosum</name>
    <dbReference type="NCBI Taxonomy" id="889272"/>
    <lineage>
        <taxon>Bacteria</taxon>
        <taxon>Pseudomonadati</taxon>
        <taxon>Myxococcota</taxon>
        <taxon>Polyangia</taxon>
        <taxon>Polyangiales</taxon>
        <taxon>Polyangiaceae</taxon>
        <taxon>Polyangium</taxon>
    </lineage>
</organism>
<proteinExistence type="predicted"/>
<evidence type="ECO:0000259" key="2">
    <source>
        <dbReference type="Pfam" id="PF09937"/>
    </source>
</evidence>
<feature type="compositionally biased region" description="Pro residues" evidence="1">
    <location>
        <begin position="366"/>
        <end position="391"/>
    </location>
</feature>
<dbReference type="RefSeq" id="WP_136936029.1">
    <property type="nucleotide sequence ID" value="NZ_SSMQ01000112.1"/>
</dbReference>
<sequence>MLVDGVAAISPLPGAEAGIVAFRTGGVLHATVITKATFAFAPDAPMPRVPPQPLLRDEVHHGDNPARSVRFTSDLVPYLARADVLFTGHGHAPVARLQVHAGERMLLDKTLLLKDSRGAQRIPIVYERAYGGPDVPDNPLGMGAGNDEGEPTILTPGDPRRPAGFGPIARAWPVRKRLLGATPRSALEGRIVEIPPGFDGAYFQAAPLDQQTDLLRGDEHIVLEGLHPSLPRLVTRLPCLRGVARIHGLAAFGVPDGQPMDLCLDTLRIDGDEQRCTVVFRRWMNLPHEQALEALRVVAGVEVAGEPLAWFDPPRRAAAPPPSSGKRRPLPTSTLALPPEVQEAPPPRPALPFRAGFLPARQPEVATPPPSPVAPPPSPVAPPPPIAPPPLLSGMPLAPPSALSASNAAAEVDTLPEVQEALPARTQAPVPARVFDLLWFDPRSLPRIRRQPAWRTILEALADEPLDPDIDDPELGFEPADMEERREIFEVLAHGPAQGEEAIREAVRSAIRKDGRFVAPLVLVEGEVCLWFDEIESLQALVAVVAPTAGGDERVKEAVTAARDYLSAADPLRDPVAARELGAAIESAYAQAKKRIVTPAEVALRTERLLLEHRRYQRQAVFGGKHLRGIVQIPGEEHEMPVYLPEALVEVLPMSTRFPARLVAEAHLAADAQAAGPVALRGVGITRIGSTDGW</sequence>
<keyword evidence="4" id="KW-1185">Reference proteome</keyword>
<feature type="compositionally biased region" description="Low complexity" evidence="1">
    <location>
        <begin position="392"/>
        <end position="402"/>
    </location>
</feature>
<name>A0A4U1IJP8_9BACT</name>
<feature type="region of interest" description="Disordered" evidence="1">
    <location>
        <begin position="311"/>
        <end position="402"/>
    </location>
</feature>
<dbReference type="InterPro" id="IPR018683">
    <property type="entry name" value="DUF2169"/>
</dbReference>